<dbReference type="InterPro" id="IPR011146">
    <property type="entry name" value="HIT-like"/>
</dbReference>
<accession>A0A143PSX7</accession>
<dbReference type="EMBL" id="CP015136">
    <property type="protein sequence ID" value="AMY11263.1"/>
    <property type="molecule type" value="Genomic_DNA"/>
</dbReference>
<evidence type="ECO:0000313" key="6">
    <source>
        <dbReference type="EMBL" id="AMY11263.1"/>
    </source>
</evidence>
<dbReference type="EC" id="2.7.7.53" evidence="6"/>
<keyword evidence="6" id="KW-0808">Transferase</keyword>
<dbReference type="GO" id="GO:0003877">
    <property type="term" value="F:ATP:ADP adenylyltransferase activity"/>
    <property type="evidence" value="ECO:0007669"/>
    <property type="project" value="UniProtKB-EC"/>
</dbReference>
<name>A0A143PSX7_LUTPR</name>
<dbReference type="Proteomes" id="UP000076079">
    <property type="component" value="Chromosome"/>
</dbReference>
<protein>
    <submittedName>
        <fullName evidence="6">AP-4-A phosphorylase</fullName>
        <ecNumber evidence="6">2.7.7.53</ecNumber>
    </submittedName>
</protein>
<dbReference type="AlphaFoldDB" id="A0A143PSX7"/>
<keyword evidence="6" id="KW-0548">Nucleotidyltransferase</keyword>
<dbReference type="Gene3D" id="3.30.428.10">
    <property type="entry name" value="HIT-like"/>
    <property type="match status" value="1"/>
</dbReference>
<reference evidence="7" key="2">
    <citation type="submission" date="2016-04" db="EMBL/GenBank/DDBJ databases">
        <title>First Complete Genome Sequence of a Subdivision 6 Acidobacterium.</title>
        <authorList>
            <person name="Huang S."/>
            <person name="Vieira S."/>
            <person name="Bunk B."/>
            <person name="Riedel T."/>
            <person name="Sproeer C."/>
            <person name="Overmann J."/>
        </authorList>
    </citation>
    <scope>NUCLEOTIDE SEQUENCE [LARGE SCALE GENOMIC DNA]</scope>
    <source>
        <strain evidence="7">DSM 100886 HEG_-6_39</strain>
    </source>
</reference>
<proteinExistence type="predicted"/>
<dbReference type="STRING" id="1855912.LuPra_04510"/>
<dbReference type="PANTHER" id="PTHR42997">
    <property type="entry name" value="HIT FAMILY HYDROLASE"/>
    <property type="match status" value="1"/>
</dbReference>
<feature type="binding site" evidence="3">
    <location>
        <position position="123"/>
    </location>
    <ligand>
        <name>substrate</name>
    </ligand>
</feature>
<gene>
    <name evidence="6" type="ORF">LuPra_04510</name>
</gene>
<dbReference type="InterPro" id="IPR052908">
    <property type="entry name" value="AP-4-A_phosphorylase"/>
</dbReference>
<feature type="active site" description="Tele-AMP-histidine intermediate" evidence="2">
    <location>
        <position position="121"/>
    </location>
</feature>
<feature type="binding site" evidence="3">
    <location>
        <position position="51"/>
    </location>
    <ligand>
        <name>substrate</name>
    </ligand>
</feature>
<evidence type="ECO:0000256" key="1">
    <source>
        <dbReference type="ARBA" id="ARBA00022741"/>
    </source>
</evidence>
<keyword evidence="7" id="KW-1185">Reference proteome</keyword>
<dbReference type="SUPFAM" id="SSF54197">
    <property type="entry name" value="HIT-like"/>
    <property type="match status" value="1"/>
</dbReference>
<evidence type="ECO:0000313" key="7">
    <source>
        <dbReference type="Proteomes" id="UP000076079"/>
    </source>
</evidence>
<evidence type="ECO:0000256" key="4">
    <source>
        <dbReference type="PROSITE-ProRule" id="PRU00464"/>
    </source>
</evidence>
<dbReference type="PROSITE" id="PS51084">
    <property type="entry name" value="HIT_2"/>
    <property type="match status" value="1"/>
</dbReference>
<keyword evidence="1" id="KW-0547">Nucleotide-binding</keyword>
<evidence type="ECO:0000259" key="5">
    <source>
        <dbReference type="PROSITE" id="PS51084"/>
    </source>
</evidence>
<dbReference type="CDD" id="cd01275">
    <property type="entry name" value="FHIT"/>
    <property type="match status" value="1"/>
</dbReference>
<organism evidence="6 7">
    <name type="scientific">Luteitalea pratensis</name>
    <dbReference type="NCBI Taxonomy" id="1855912"/>
    <lineage>
        <taxon>Bacteria</taxon>
        <taxon>Pseudomonadati</taxon>
        <taxon>Acidobacteriota</taxon>
        <taxon>Vicinamibacteria</taxon>
        <taxon>Vicinamibacterales</taxon>
        <taxon>Vicinamibacteraceae</taxon>
        <taxon>Luteitalea</taxon>
    </lineage>
</organism>
<evidence type="ECO:0000256" key="3">
    <source>
        <dbReference type="PIRSR" id="PIRSR639383-2"/>
    </source>
</evidence>
<dbReference type="PANTHER" id="PTHR42997:SF1">
    <property type="entry name" value="AP-4-A PHOSPHORYLASE"/>
    <property type="match status" value="1"/>
</dbReference>
<evidence type="ECO:0000256" key="2">
    <source>
        <dbReference type="PIRSR" id="PIRSR639383-1"/>
    </source>
</evidence>
<reference evidence="6 7" key="1">
    <citation type="journal article" date="2016" name="Genome Announc.">
        <title>First Complete Genome Sequence of a Subdivision 6 Acidobacterium Strain.</title>
        <authorList>
            <person name="Huang S."/>
            <person name="Vieira S."/>
            <person name="Bunk B."/>
            <person name="Riedel T."/>
            <person name="Sproer C."/>
            <person name="Overmann J."/>
        </authorList>
    </citation>
    <scope>NUCLEOTIDE SEQUENCE [LARGE SCALE GENOMIC DNA]</scope>
    <source>
        <strain evidence="7">DSM 100886 HEG_-6_39</strain>
    </source>
</reference>
<feature type="domain" description="HIT" evidence="5">
    <location>
        <begin position="23"/>
        <end position="134"/>
    </location>
</feature>
<dbReference type="Pfam" id="PF01230">
    <property type="entry name" value="HIT"/>
    <property type="match status" value="1"/>
</dbReference>
<dbReference type="GO" id="GO:0000166">
    <property type="term" value="F:nucleotide binding"/>
    <property type="evidence" value="ECO:0007669"/>
    <property type="project" value="UniProtKB-KW"/>
</dbReference>
<sequence length="167" mass="18147">MDHLWSPWRLQYVTGGHAPPGCVFCTADTGTDPGQAALVVHRGTMCFVILNLFPYNNGHLMVVPGRHIATLAEATPDELHEMMQLTQRAEIVLRTAYQPHGINVGINIGRAAGAGLAEHLHIHLVPRWNGDTNFMTTVGESRVLPESLDATAIRLRPLFVEAAAAAL</sequence>
<dbReference type="RefSeq" id="WP_110172826.1">
    <property type="nucleotide sequence ID" value="NZ_CP015136.1"/>
</dbReference>
<dbReference type="PATRIC" id="fig|1813736.3.peg.4757"/>
<dbReference type="KEGG" id="abac:LuPra_04510"/>
<feature type="short sequence motif" description="Histidine triad motif" evidence="4">
    <location>
        <begin position="119"/>
        <end position="123"/>
    </location>
</feature>
<dbReference type="InterPro" id="IPR039383">
    <property type="entry name" value="FHIT"/>
</dbReference>
<dbReference type="OrthoDB" id="9784774at2"/>
<dbReference type="InterPro" id="IPR036265">
    <property type="entry name" value="HIT-like_sf"/>
</dbReference>